<dbReference type="EMBL" id="JAVDQD010000001">
    <property type="protein sequence ID" value="MDR6237473.1"/>
    <property type="molecule type" value="Genomic_DNA"/>
</dbReference>
<evidence type="ECO:0000313" key="3">
    <source>
        <dbReference type="Proteomes" id="UP001185092"/>
    </source>
</evidence>
<feature type="signal peptide" evidence="1">
    <location>
        <begin position="1"/>
        <end position="19"/>
    </location>
</feature>
<dbReference type="SUPFAM" id="SSF117070">
    <property type="entry name" value="LEA14-like"/>
    <property type="match status" value="1"/>
</dbReference>
<evidence type="ECO:0000256" key="1">
    <source>
        <dbReference type="SAM" id="SignalP"/>
    </source>
</evidence>
<gene>
    <name evidence="2" type="ORF">HNQ88_000449</name>
</gene>
<sequence length="153" mass="17196">MKYRLVIFILMLFAVSSCQKPQPPEFKYIENVVVGSGEDNKLKLSADAVLYNPNNKDLKLKEISLLVSVGDTDLGKVDKEYDLDIPSEDEFMVPITIEFLPEKINNQLLNLAFGFLGGKSSVEVHYLGFVKVKAHGITFKVPVDYKSKVNIKL</sequence>
<reference evidence="2" key="1">
    <citation type="submission" date="2023-07" db="EMBL/GenBank/DDBJ databases">
        <title>Genomic Encyclopedia of Type Strains, Phase IV (KMG-IV): sequencing the most valuable type-strain genomes for metagenomic binning, comparative biology and taxonomic classification.</title>
        <authorList>
            <person name="Goeker M."/>
        </authorList>
    </citation>
    <scope>NUCLEOTIDE SEQUENCE</scope>
    <source>
        <strain evidence="2">DSM 26174</strain>
    </source>
</reference>
<name>A0AAE3XK55_9BACT</name>
<dbReference type="PROSITE" id="PS51257">
    <property type="entry name" value="PROKAR_LIPOPROTEIN"/>
    <property type="match status" value="1"/>
</dbReference>
<organism evidence="2 3">
    <name type="scientific">Aureibacter tunicatorum</name>
    <dbReference type="NCBI Taxonomy" id="866807"/>
    <lineage>
        <taxon>Bacteria</taxon>
        <taxon>Pseudomonadati</taxon>
        <taxon>Bacteroidota</taxon>
        <taxon>Cytophagia</taxon>
        <taxon>Cytophagales</taxon>
        <taxon>Persicobacteraceae</taxon>
        <taxon>Aureibacter</taxon>
    </lineage>
</organism>
<dbReference type="RefSeq" id="WP_309936938.1">
    <property type="nucleotide sequence ID" value="NZ_AP025305.1"/>
</dbReference>
<keyword evidence="3" id="KW-1185">Reference proteome</keyword>
<protein>
    <submittedName>
        <fullName evidence="2">LEA14-like dessication related protein</fullName>
    </submittedName>
</protein>
<keyword evidence="1" id="KW-0732">Signal</keyword>
<evidence type="ECO:0000313" key="2">
    <source>
        <dbReference type="EMBL" id="MDR6237473.1"/>
    </source>
</evidence>
<comment type="caution">
    <text evidence="2">The sequence shown here is derived from an EMBL/GenBank/DDBJ whole genome shotgun (WGS) entry which is preliminary data.</text>
</comment>
<proteinExistence type="predicted"/>
<dbReference type="Proteomes" id="UP001185092">
    <property type="component" value="Unassembled WGS sequence"/>
</dbReference>
<feature type="chain" id="PRO_5041974248" evidence="1">
    <location>
        <begin position="20"/>
        <end position="153"/>
    </location>
</feature>
<dbReference type="AlphaFoldDB" id="A0AAE3XK55"/>
<accession>A0AAE3XK55</accession>
<dbReference type="Gene3D" id="2.60.40.1820">
    <property type="match status" value="1"/>
</dbReference>